<keyword evidence="6" id="KW-0966">Cell projection</keyword>
<keyword evidence="6" id="KW-0969">Cilium</keyword>
<accession>A0A0C2NRW2</accession>
<comment type="subcellular location">
    <subcellularLocation>
        <location evidence="1">Cytoplasm</location>
        <location evidence="1">Cytosol</location>
    </subcellularLocation>
</comment>
<dbReference type="InterPro" id="IPR008622">
    <property type="entry name" value="FliT"/>
</dbReference>
<evidence type="ECO:0000256" key="1">
    <source>
        <dbReference type="ARBA" id="ARBA00004514"/>
    </source>
</evidence>
<evidence type="ECO:0000256" key="3">
    <source>
        <dbReference type="ARBA" id="ARBA00022795"/>
    </source>
</evidence>
<dbReference type="EMBL" id="JTKH01000023">
    <property type="protein sequence ID" value="KII76922.1"/>
    <property type="molecule type" value="Genomic_DNA"/>
</dbReference>
<evidence type="ECO:0000313" key="6">
    <source>
        <dbReference type="EMBL" id="KII76922.1"/>
    </source>
</evidence>
<protein>
    <recommendedName>
        <fullName evidence="5">Flagellar protein FliT</fullName>
    </recommendedName>
</protein>
<dbReference type="Proteomes" id="UP000031672">
    <property type="component" value="Unassembled WGS sequence"/>
</dbReference>
<accession>A0A0C2JFR5</accession>
<keyword evidence="3" id="KW-1005">Bacterial flagellum biogenesis</keyword>
<comment type="caution">
    <text evidence="6">The sequence shown here is derived from an EMBL/GenBank/DDBJ whole genome shotgun (WGS) entry which is preliminary data.</text>
</comment>
<sequence length="107" mass="12388">MHLADNFYDQLVQLSDLDRTITNELSFDNINTEEITQLVDNRKQLLLSLFRAIEGSPQLAQTEQWQVAIKQTQGVVALMQNKTTAIGQTLYKYRHGNKSVQQYKKFL</sequence>
<evidence type="ECO:0000313" key="7">
    <source>
        <dbReference type="Proteomes" id="UP000031672"/>
    </source>
</evidence>
<dbReference type="Pfam" id="PF05400">
    <property type="entry name" value="FliT"/>
    <property type="match status" value="1"/>
</dbReference>
<gene>
    <name evidence="6" type="ORF">OJ16_12425</name>
</gene>
<dbReference type="OrthoDB" id="5905433at2"/>
<keyword evidence="2" id="KW-0963">Cytoplasm</keyword>
<keyword evidence="7" id="KW-1185">Reference proteome</keyword>
<reference evidence="6 7" key="1">
    <citation type="submission" date="2014-11" db="EMBL/GenBank/DDBJ databases">
        <title>Draft Genome Sequence of Vibrio piscirenalis strains CECT 8603T and CECT 8604, two marine Gammaproteobacterium isolated from cultured gilthead sea bream (Sparus aurata).</title>
        <authorList>
            <person name="Arahal D.R."/>
            <person name="Rodrigo-Torres L."/>
            <person name="Lucena T."/>
            <person name="Pujalte M.J."/>
        </authorList>
    </citation>
    <scope>NUCLEOTIDE SEQUENCE [LARGE SCALE GENOMIC DNA]</scope>
    <source>
        <strain evidence="6 7">DCR 1-4-2</strain>
    </source>
</reference>
<dbReference type="STRING" id="1461322.OJ16_12425"/>
<evidence type="ECO:0000256" key="2">
    <source>
        <dbReference type="ARBA" id="ARBA00022490"/>
    </source>
</evidence>
<organism evidence="6 7">
    <name type="scientific">Vibrio renipiscarius</name>
    <dbReference type="NCBI Taxonomy" id="1461322"/>
    <lineage>
        <taxon>Bacteria</taxon>
        <taxon>Pseudomonadati</taxon>
        <taxon>Pseudomonadota</taxon>
        <taxon>Gammaproteobacteria</taxon>
        <taxon>Vibrionales</taxon>
        <taxon>Vibrionaceae</taxon>
        <taxon>Vibrio</taxon>
    </lineage>
</organism>
<keyword evidence="4" id="KW-0143">Chaperone</keyword>
<name>A0A0C2JFR5_9VIBR</name>
<proteinExistence type="predicted"/>
<dbReference type="RefSeq" id="WP_040991135.1">
    <property type="nucleotide sequence ID" value="NZ_JBFRUC010000006.1"/>
</dbReference>
<dbReference type="AlphaFoldDB" id="A0A0C2JFR5"/>
<evidence type="ECO:0000256" key="4">
    <source>
        <dbReference type="ARBA" id="ARBA00023186"/>
    </source>
</evidence>
<evidence type="ECO:0000256" key="5">
    <source>
        <dbReference type="ARBA" id="ARBA00093797"/>
    </source>
</evidence>
<keyword evidence="6" id="KW-0282">Flagellum</keyword>